<dbReference type="OrthoDB" id="9813275at2"/>
<evidence type="ECO:0000313" key="5">
    <source>
        <dbReference type="Proteomes" id="UP000255279"/>
    </source>
</evidence>
<feature type="domain" description="N-acetyltransferase" evidence="1">
    <location>
        <begin position="5"/>
        <end position="91"/>
    </location>
</feature>
<dbReference type="Proteomes" id="UP000255279">
    <property type="component" value="Unassembled WGS sequence"/>
</dbReference>
<dbReference type="PANTHER" id="PTHR31435">
    <property type="entry name" value="PROTEIN NATD1"/>
    <property type="match status" value="1"/>
</dbReference>
<organism evidence="2 4">
    <name type="scientific">Moraxella caviae</name>
    <dbReference type="NCBI Taxonomy" id="34060"/>
    <lineage>
        <taxon>Bacteria</taxon>
        <taxon>Pseudomonadati</taxon>
        <taxon>Pseudomonadota</taxon>
        <taxon>Gammaproteobacteria</taxon>
        <taxon>Moraxellales</taxon>
        <taxon>Moraxellaceae</taxon>
        <taxon>Moraxella</taxon>
    </lineage>
</organism>
<evidence type="ECO:0000313" key="3">
    <source>
        <dbReference type="EMBL" id="STZ10656.1"/>
    </source>
</evidence>
<dbReference type="Pfam" id="PF14542">
    <property type="entry name" value="Acetyltransf_CG"/>
    <property type="match status" value="1"/>
</dbReference>
<gene>
    <name evidence="2" type="ORF">B0181_04300</name>
    <name evidence="3" type="ORF">NCTC10293_01006</name>
</gene>
<dbReference type="SUPFAM" id="SSF55729">
    <property type="entry name" value="Acyl-CoA N-acyltransferases (Nat)"/>
    <property type="match status" value="1"/>
</dbReference>
<protein>
    <submittedName>
        <fullName evidence="2">GNAT family N-acetyltransferase</fullName>
    </submittedName>
</protein>
<dbReference type="InterPro" id="IPR016181">
    <property type="entry name" value="Acyl_CoA_acyltransferase"/>
</dbReference>
<dbReference type="Proteomes" id="UP000190435">
    <property type="component" value="Unassembled WGS sequence"/>
</dbReference>
<dbReference type="InterPro" id="IPR045057">
    <property type="entry name" value="Gcn5-rel_NAT"/>
</dbReference>
<dbReference type="GO" id="GO:0016740">
    <property type="term" value="F:transferase activity"/>
    <property type="evidence" value="ECO:0007669"/>
    <property type="project" value="UniProtKB-KW"/>
</dbReference>
<sequence length="91" mass="10241">MTTITHHPERRRFETQIDGHTAYLSYEIVSDDVLDYDHTIVPSELGGRGLGKQLVKHALDYARANGKKVIPTCSFVAAIIDKTPEYQDLLV</sequence>
<accession>A0A1T0A514</accession>
<dbReference type="STRING" id="34060.B0181_04300"/>
<dbReference type="Gene3D" id="3.40.630.30">
    <property type="match status" value="1"/>
</dbReference>
<dbReference type="InterPro" id="IPR031165">
    <property type="entry name" value="GNAT_YJDJ"/>
</dbReference>
<reference evidence="2 4" key="1">
    <citation type="submission" date="2017-02" db="EMBL/GenBank/DDBJ databases">
        <title>Draft genome sequence of Moraxella caviae CCUG 355 type strain.</title>
        <authorList>
            <person name="Engstrom-Jakobsson H."/>
            <person name="Salva-Serra F."/>
            <person name="Thorell K."/>
            <person name="Gonzales-Siles L."/>
            <person name="Karlsson R."/>
            <person name="Boulund F."/>
            <person name="Engstrand L."/>
            <person name="Moore E."/>
        </authorList>
    </citation>
    <scope>NUCLEOTIDE SEQUENCE [LARGE SCALE GENOMIC DNA]</scope>
    <source>
        <strain evidence="2 4">CCUG 355</strain>
    </source>
</reference>
<dbReference type="PANTHER" id="PTHR31435:SF9">
    <property type="entry name" value="PROTEIN NATD1"/>
    <property type="match status" value="1"/>
</dbReference>
<reference evidence="3 5" key="2">
    <citation type="submission" date="2018-06" db="EMBL/GenBank/DDBJ databases">
        <authorList>
            <consortium name="Pathogen Informatics"/>
            <person name="Doyle S."/>
        </authorList>
    </citation>
    <scope>NUCLEOTIDE SEQUENCE [LARGE SCALE GENOMIC DNA]</scope>
    <source>
        <strain evidence="3 5">NCTC10293</strain>
    </source>
</reference>
<dbReference type="EMBL" id="UGQE01000001">
    <property type="protein sequence ID" value="STZ10656.1"/>
    <property type="molecule type" value="Genomic_DNA"/>
</dbReference>
<dbReference type="EMBL" id="MUXU01000027">
    <property type="protein sequence ID" value="OOR90826.1"/>
    <property type="molecule type" value="Genomic_DNA"/>
</dbReference>
<name>A0A1T0A514_9GAMM</name>
<proteinExistence type="predicted"/>
<keyword evidence="4" id="KW-1185">Reference proteome</keyword>
<dbReference type="RefSeq" id="WP_078276256.1">
    <property type="nucleotide sequence ID" value="NZ_CAACXO010000009.1"/>
</dbReference>
<dbReference type="CDD" id="cd04301">
    <property type="entry name" value="NAT_SF"/>
    <property type="match status" value="1"/>
</dbReference>
<keyword evidence="2" id="KW-0808">Transferase</keyword>
<dbReference type="AlphaFoldDB" id="A0A1T0A514"/>
<evidence type="ECO:0000313" key="2">
    <source>
        <dbReference type="EMBL" id="OOR90826.1"/>
    </source>
</evidence>
<dbReference type="PROSITE" id="PS51729">
    <property type="entry name" value="GNAT_YJDJ"/>
    <property type="match status" value="1"/>
</dbReference>
<evidence type="ECO:0000259" key="1">
    <source>
        <dbReference type="PROSITE" id="PS51729"/>
    </source>
</evidence>
<evidence type="ECO:0000313" key="4">
    <source>
        <dbReference type="Proteomes" id="UP000190435"/>
    </source>
</evidence>